<comment type="catalytic activity">
    <reaction evidence="59">
        <text>3-oxohexadecanoyl-[ACP] + NADPH + H(+) = (3R)-hydroxyhexadecanoyl-[ACP] + NADP(+)</text>
        <dbReference type="Rhea" id="RHEA:41904"/>
        <dbReference type="Rhea" id="RHEA-COMP:9649"/>
        <dbReference type="Rhea" id="RHEA-COMP:9650"/>
        <dbReference type="ChEBI" id="CHEBI:15378"/>
        <dbReference type="ChEBI" id="CHEBI:57783"/>
        <dbReference type="ChEBI" id="CHEBI:58349"/>
        <dbReference type="ChEBI" id="CHEBI:78478"/>
        <dbReference type="ChEBI" id="CHEBI:78480"/>
    </reaction>
    <physiologicalReaction direction="left-to-right" evidence="59">
        <dbReference type="Rhea" id="RHEA:41905"/>
    </physiologicalReaction>
</comment>
<dbReference type="SMART" id="SM00826">
    <property type="entry name" value="PKS_DH"/>
    <property type="match status" value="1"/>
</dbReference>
<evidence type="ECO:0000256" key="14">
    <source>
        <dbReference type="ARBA" id="ARBA00022832"/>
    </source>
</evidence>
<dbReference type="InterPro" id="IPR016035">
    <property type="entry name" value="Acyl_Trfase/lysoPLipase"/>
</dbReference>
<dbReference type="Pfam" id="PF02801">
    <property type="entry name" value="Ketoacyl-synt_C"/>
    <property type="match status" value="1"/>
</dbReference>
<comment type="catalytic activity">
    <reaction evidence="35">
        <text>hexanoyl-[ACP] + malonyl-[ACP] + H(+) = 3-oxooctanoyl-[ACP] + holo-[ACP] + CO2</text>
        <dbReference type="Rhea" id="RHEA:41836"/>
        <dbReference type="Rhea" id="RHEA-COMP:9623"/>
        <dbReference type="Rhea" id="RHEA-COMP:9632"/>
        <dbReference type="Rhea" id="RHEA-COMP:9633"/>
        <dbReference type="Rhea" id="RHEA-COMP:9685"/>
        <dbReference type="ChEBI" id="CHEBI:15378"/>
        <dbReference type="ChEBI" id="CHEBI:16526"/>
        <dbReference type="ChEBI" id="CHEBI:64479"/>
        <dbReference type="ChEBI" id="CHEBI:78449"/>
        <dbReference type="ChEBI" id="CHEBI:78459"/>
        <dbReference type="ChEBI" id="CHEBI:78460"/>
    </reaction>
    <physiologicalReaction direction="left-to-right" evidence="35">
        <dbReference type="Rhea" id="RHEA:41837"/>
    </physiologicalReaction>
</comment>
<comment type="catalytic activity">
    <reaction evidence="28">
        <text>(3R)-hydroxytetradecanoyl-[ACP] = (2E)-tetradecenoyl-[ACP] + H2O</text>
        <dbReference type="Rhea" id="RHEA:41892"/>
        <dbReference type="Rhea" id="RHEA-COMP:9646"/>
        <dbReference type="Rhea" id="RHEA-COMP:9647"/>
        <dbReference type="ChEBI" id="CHEBI:15377"/>
        <dbReference type="ChEBI" id="CHEBI:78474"/>
        <dbReference type="ChEBI" id="CHEBI:78475"/>
    </reaction>
    <physiologicalReaction direction="left-to-right" evidence="28">
        <dbReference type="Rhea" id="RHEA:41893"/>
    </physiologicalReaction>
</comment>
<dbReference type="InterPro" id="IPR020841">
    <property type="entry name" value="PKS_Beta-ketoAc_synthase_dom"/>
</dbReference>
<dbReference type="CDD" id="cd00833">
    <property type="entry name" value="PKS"/>
    <property type="match status" value="1"/>
</dbReference>
<dbReference type="Gene3D" id="3.10.129.110">
    <property type="entry name" value="Polyketide synthase dehydratase"/>
    <property type="match status" value="1"/>
</dbReference>
<evidence type="ECO:0000256" key="37">
    <source>
        <dbReference type="ARBA" id="ARBA00047440"/>
    </source>
</evidence>
<dbReference type="EC" id="2.3.1.41" evidence="6"/>
<keyword evidence="11" id="KW-0808">Transferase</keyword>
<dbReference type="Gene3D" id="3.40.50.1820">
    <property type="entry name" value="alpha/beta hydrolase"/>
    <property type="match status" value="2"/>
</dbReference>
<comment type="catalytic activity">
    <reaction evidence="26">
        <text>(3R)-hydroxydecanoyl-[ACP] = (2E)-decenoyl-[ACP] + H2O</text>
        <dbReference type="Rhea" id="RHEA:41860"/>
        <dbReference type="Rhea" id="RHEA-COMP:9638"/>
        <dbReference type="Rhea" id="RHEA-COMP:9639"/>
        <dbReference type="ChEBI" id="CHEBI:15377"/>
        <dbReference type="ChEBI" id="CHEBI:78466"/>
        <dbReference type="ChEBI" id="CHEBI:78467"/>
    </reaction>
    <physiologicalReaction direction="left-to-right" evidence="26">
        <dbReference type="Rhea" id="RHEA:41861"/>
    </physiologicalReaction>
</comment>
<evidence type="ECO:0000256" key="18">
    <source>
        <dbReference type="ARBA" id="ARBA00023002"/>
    </source>
</evidence>
<accession>T1J426</accession>
<evidence type="ECO:0000259" key="66">
    <source>
        <dbReference type="PROSITE" id="PS52004"/>
    </source>
</evidence>
<evidence type="ECO:0000256" key="2">
    <source>
        <dbReference type="ARBA" id="ARBA00012004"/>
    </source>
</evidence>
<dbReference type="SUPFAM" id="SSF55048">
    <property type="entry name" value="Probable ACP-binding domain of malonyl-CoA ACP transacylase"/>
    <property type="match status" value="1"/>
</dbReference>
<dbReference type="SMART" id="SM00825">
    <property type="entry name" value="PKS_KS"/>
    <property type="match status" value="1"/>
</dbReference>
<keyword evidence="16" id="KW-0663">Pyridoxal phosphate</keyword>
<evidence type="ECO:0000256" key="58">
    <source>
        <dbReference type="ARBA" id="ARBA00049263"/>
    </source>
</evidence>
<dbReference type="InterPro" id="IPR013968">
    <property type="entry name" value="PKS_KR"/>
</dbReference>
<comment type="catalytic activity">
    <reaction evidence="60">
        <text>3-oxooctanoyl-[ACP] + NADPH + H(+) = (3R)-hydroxyoctanoyl-[ACP] + NADP(+)</text>
        <dbReference type="Rhea" id="RHEA:41840"/>
        <dbReference type="Rhea" id="RHEA-COMP:9633"/>
        <dbReference type="Rhea" id="RHEA-COMP:9634"/>
        <dbReference type="ChEBI" id="CHEBI:15378"/>
        <dbReference type="ChEBI" id="CHEBI:57783"/>
        <dbReference type="ChEBI" id="CHEBI:58349"/>
        <dbReference type="ChEBI" id="CHEBI:78460"/>
        <dbReference type="ChEBI" id="CHEBI:78461"/>
    </reaction>
    <physiologicalReaction direction="left-to-right" evidence="60">
        <dbReference type="Rhea" id="RHEA:41841"/>
    </physiologicalReaction>
</comment>
<feature type="region of interest" description="N-terminal hotdog fold" evidence="64">
    <location>
        <begin position="760"/>
        <end position="880"/>
    </location>
</feature>
<comment type="catalytic activity">
    <reaction evidence="48">
        <text>(2E)-octenoyl-[ACP] + NADPH + H(+) = octanoyl-[ACP] + NADP(+)</text>
        <dbReference type="Rhea" id="RHEA:41848"/>
        <dbReference type="Rhea" id="RHEA-COMP:9635"/>
        <dbReference type="Rhea" id="RHEA-COMP:9636"/>
        <dbReference type="ChEBI" id="CHEBI:15378"/>
        <dbReference type="ChEBI" id="CHEBI:57783"/>
        <dbReference type="ChEBI" id="CHEBI:58349"/>
        <dbReference type="ChEBI" id="CHEBI:78462"/>
        <dbReference type="ChEBI" id="CHEBI:78463"/>
    </reaction>
    <physiologicalReaction direction="left-to-right" evidence="48">
        <dbReference type="Rhea" id="RHEA:41849"/>
    </physiologicalReaction>
</comment>
<dbReference type="Pfam" id="PF00109">
    <property type="entry name" value="ketoacyl-synt"/>
    <property type="match status" value="1"/>
</dbReference>
<dbReference type="InterPro" id="IPR029063">
    <property type="entry name" value="SAM-dependent_MTases_sf"/>
</dbReference>
<comment type="catalytic activity">
    <reaction evidence="40">
        <text>dodecanoyl-[ACP] + malonyl-[ACP] + H(+) = 3-oxotetradecanoyl-[ACP] + holo-[ACP] + CO2</text>
        <dbReference type="Rhea" id="RHEA:41884"/>
        <dbReference type="Rhea" id="RHEA-COMP:9623"/>
        <dbReference type="Rhea" id="RHEA-COMP:9644"/>
        <dbReference type="Rhea" id="RHEA-COMP:9645"/>
        <dbReference type="Rhea" id="RHEA-COMP:9685"/>
        <dbReference type="ChEBI" id="CHEBI:15378"/>
        <dbReference type="ChEBI" id="CHEBI:16526"/>
        <dbReference type="ChEBI" id="CHEBI:64479"/>
        <dbReference type="ChEBI" id="CHEBI:65264"/>
        <dbReference type="ChEBI" id="CHEBI:78449"/>
        <dbReference type="ChEBI" id="CHEBI:78473"/>
    </reaction>
    <physiologicalReaction direction="left-to-right" evidence="40">
        <dbReference type="Rhea" id="RHEA:41885"/>
    </physiologicalReaction>
</comment>
<evidence type="ECO:0000256" key="47">
    <source>
        <dbReference type="ARBA" id="ARBA00048289"/>
    </source>
</evidence>
<comment type="catalytic activity">
    <reaction evidence="41">
        <text>(2E)-hexadecenoyl-[ACP] + NADPH + H(+) = hexadecanoyl-[ACP] + NADP(+)</text>
        <dbReference type="Rhea" id="RHEA:41912"/>
        <dbReference type="Rhea" id="RHEA-COMP:9651"/>
        <dbReference type="Rhea" id="RHEA-COMP:9652"/>
        <dbReference type="ChEBI" id="CHEBI:15378"/>
        <dbReference type="ChEBI" id="CHEBI:57783"/>
        <dbReference type="ChEBI" id="CHEBI:58349"/>
        <dbReference type="ChEBI" id="CHEBI:78481"/>
        <dbReference type="ChEBI" id="CHEBI:78483"/>
    </reaction>
    <physiologicalReaction direction="left-to-right" evidence="41">
        <dbReference type="Rhea" id="RHEA:41913"/>
    </physiologicalReaction>
</comment>
<dbReference type="InterPro" id="IPR011032">
    <property type="entry name" value="GroES-like_sf"/>
</dbReference>
<dbReference type="GO" id="GO:0004315">
    <property type="term" value="F:3-oxoacyl-[acyl-carrier-protein] synthase activity"/>
    <property type="evidence" value="ECO:0007669"/>
    <property type="project" value="UniProtKB-EC"/>
</dbReference>
<dbReference type="Gene3D" id="3.30.70.3290">
    <property type="match status" value="2"/>
</dbReference>
<keyword evidence="15" id="KW-0521">NADP</keyword>
<keyword evidence="10" id="KW-0597">Phosphoprotein</keyword>
<dbReference type="CDD" id="cd08954">
    <property type="entry name" value="KR_1_FAS_SDR_x"/>
    <property type="match status" value="1"/>
</dbReference>
<dbReference type="Gene3D" id="3.40.50.720">
    <property type="entry name" value="NAD(P)-binding Rossmann-like Domain"/>
    <property type="match status" value="1"/>
</dbReference>
<keyword evidence="14" id="KW-0276">Fatty acid metabolism</keyword>
<evidence type="ECO:0000256" key="35">
    <source>
        <dbReference type="ARBA" id="ARBA00047394"/>
    </source>
</evidence>
<dbReference type="EC" id="1.3.1.39" evidence="2"/>
<evidence type="ECO:0000256" key="32">
    <source>
        <dbReference type="ARBA" id="ARBA00023442"/>
    </source>
</evidence>
<dbReference type="SMART" id="SM00827">
    <property type="entry name" value="PKS_AT"/>
    <property type="match status" value="1"/>
</dbReference>
<dbReference type="SMART" id="SM00829">
    <property type="entry name" value="PKS_ER"/>
    <property type="match status" value="1"/>
</dbReference>
<dbReference type="GO" id="GO:0006633">
    <property type="term" value="P:fatty acid biosynthetic process"/>
    <property type="evidence" value="ECO:0007669"/>
    <property type="project" value="UniProtKB-UniPathway"/>
</dbReference>
<comment type="catalytic activity">
    <reaction evidence="45">
        <text>hexadecanoyl-[ACP] + malonyl-[ACP] + H(+) = 3-oxooctadecanoyl-[ACP] + holo-[ACP] + CO2</text>
        <dbReference type="Rhea" id="RHEA:41916"/>
        <dbReference type="Rhea" id="RHEA-COMP:9623"/>
        <dbReference type="Rhea" id="RHEA-COMP:9652"/>
        <dbReference type="Rhea" id="RHEA-COMP:9653"/>
        <dbReference type="Rhea" id="RHEA-COMP:9685"/>
        <dbReference type="ChEBI" id="CHEBI:15378"/>
        <dbReference type="ChEBI" id="CHEBI:16526"/>
        <dbReference type="ChEBI" id="CHEBI:64479"/>
        <dbReference type="ChEBI" id="CHEBI:78449"/>
        <dbReference type="ChEBI" id="CHEBI:78483"/>
        <dbReference type="ChEBI" id="CHEBI:78487"/>
    </reaction>
    <physiologicalReaction direction="left-to-right" evidence="45">
        <dbReference type="Rhea" id="RHEA:41917"/>
    </physiologicalReaction>
</comment>
<evidence type="ECO:0000256" key="30">
    <source>
        <dbReference type="ARBA" id="ARBA00023401"/>
    </source>
</evidence>
<evidence type="ECO:0000256" key="48">
    <source>
        <dbReference type="ARBA" id="ARBA00048420"/>
    </source>
</evidence>
<comment type="catalytic activity">
    <reaction evidence="38">
        <text>tetradecanoyl-[ACP] + malonyl-[ACP] + H(+) = 3-oxohexadecanoyl-[ACP] + holo-[ACP] + CO2</text>
        <dbReference type="Rhea" id="RHEA:41900"/>
        <dbReference type="Rhea" id="RHEA-COMP:9623"/>
        <dbReference type="Rhea" id="RHEA-COMP:9648"/>
        <dbReference type="Rhea" id="RHEA-COMP:9649"/>
        <dbReference type="Rhea" id="RHEA-COMP:9685"/>
        <dbReference type="ChEBI" id="CHEBI:15378"/>
        <dbReference type="ChEBI" id="CHEBI:16526"/>
        <dbReference type="ChEBI" id="CHEBI:64479"/>
        <dbReference type="ChEBI" id="CHEBI:78449"/>
        <dbReference type="ChEBI" id="CHEBI:78477"/>
        <dbReference type="ChEBI" id="CHEBI:78478"/>
    </reaction>
    <physiologicalReaction direction="left-to-right" evidence="38">
        <dbReference type="Rhea" id="RHEA:41901"/>
    </physiologicalReaction>
</comment>
<comment type="catalytic activity">
    <reaction evidence="36">
        <text>a (3R)-hydroxyacyl-[ACP] + NADP(+) = a 3-oxoacyl-[ACP] + NADPH + H(+)</text>
        <dbReference type="Rhea" id="RHEA:17397"/>
        <dbReference type="Rhea" id="RHEA-COMP:9916"/>
        <dbReference type="Rhea" id="RHEA-COMP:9945"/>
        <dbReference type="ChEBI" id="CHEBI:15378"/>
        <dbReference type="ChEBI" id="CHEBI:57783"/>
        <dbReference type="ChEBI" id="CHEBI:58349"/>
        <dbReference type="ChEBI" id="CHEBI:78776"/>
        <dbReference type="ChEBI" id="CHEBI:78827"/>
        <dbReference type="EC" id="1.1.1.100"/>
    </reaction>
    <physiologicalReaction direction="right-to-left" evidence="36">
        <dbReference type="Rhea" id="RHEA:17399"/>
    </physiologicalReaction>
</comment>
<comment type="catalytic activity">
    <reaction evidence="46">
        <text>(2E)-dodecenoyl-[ACP] + NADPH + H(+) = dodecanoyl-[ACP] + NADP(+)</text>
        <dbReference type="Rhea" id="RHEA:41880"/>
        <dbReference type="Rhea" id="RHEA-COMP:9643"/>
        <dbReference type="Rhea" id="RHEA-COMP:9644"/>
        <dbReference type="ChEBI" id="CHEBI:15378"/>
        <dbReference type="ChEBI" id="CHEBI:57783"/>
        <dbReference type="ChEBI" id="CHEBI:58349"/>
        <dbReference type="ChEBI" id="CHEBI:65264"/>
        <dbReference type="ChEBI" id="CHEBI:78472"/>
    </reaction>
    <physiologicalReaction direction="left-to-right" evidence="46">
        <dbReference type="Rhea" id="RHEA:41881"/>
    </physiologicalReaction>
</comment>
<sequence>MESIVISGVSGRFPESDNVWEFRDHLFNGDDMVTEDDRRWPPGLWDTPRRSGKLKHLNKFDASFFGFHSRQAHESDPQLRILLEVVYEAILDAGINPQLIRGSNTGVFVALSTLESEFPMTCDPDKINGFQLLGYYPCMVSNRISFTFDFKGPSMTLDTGCSASLVALNQALLAIKNGDCDSAIVAGLNLCLNPCGTLKFWRIGALSEDGKSKAFDADGKGFVRSEAVTAIYIERESIAKRIYATVINCGCNNDGFKHAGPTYPSAELQEALIRKVYGDAKVNPNDVAYVEAHGTGTPVGDPNEFRAISNVFCNNRSNPLLVGAVKSNMGHSEAASGLCNVVKVLIALETRIIPANLHYNTPNPNIKALFDGRVKVVSKNMEFDGGLIGVNAIGFGGVNAHAILRSYSNKKMSVIDDVRIFACSGRTEESVRQILQRVKDTKDKGLFDLMIDSMDSPDTSIQHPFRGYTVLNGTGTTDIVQVKVLALVDLLKFLGMQPDGIIGHSLGEICCGYADGCLTHEESILNAYWRGRCVVDENVPPGLMAVVGMGWEELKKLCPKGVVLACHNAKTSVTIGGDADAVKKFMNQLTADGIYVRQFEGFSIAFHSHHMTPVVKSLKKNLDKVVPADQSLRQQHGVMLGTDMQQFCIACHFRPAIRNRNCLCITCAVRTQLGRKILSGRDRYFSMAGDWLGPAIVSGRDRCPVGTRSGPHRIYANGVNLTLSKLSPPPEYPVPCGTSMIAPMLKWDHSNAWSTVTVDHFLTLTKNAGTGIQFEIDISNTESEYYFLRDHCVDGRVLFPATGYLVLAWKGLAKYKNMVFEKMAIEMENVTFHRATVLPDSGTVKLLVTVIESEETFSISEKEHVVCSGQIRMAQTQSEANDKSRNISNKDRNSVILTRKDIYKNLWLRGYEYGAAFQGIVDGNLIGTTGNLEWKNNWVSFIDTMLQFSVFAQCTRQHRLPIRVQFISIDPECHLGLVYKNTTVTVDVDHVLNTCISGGIKVIGLTTTIATRHLKRQPLPVLEGYHFVPYFEDSCFSVVPDVLNKMQTNYNKLVDEVKLTVPRLVPHSKQLVKLVKEMSYISTKNEDMQLEIYLKKHLNSTLALPISNKQEIKELVYSLLNAGDQNILLISYLHPYFMKPLLDLVKNSCSYCHLEIVEVLAEKKTTIADAVVEFFSNEPLLSVHYTITNIADNLPTCDEFKMEAWNVGLNSLSYQVDLIIGQNVLNGNRQSNQQILKNVYDSLNEGGFGLFVQMKMKNWVVKFFDTIGEMQLMQEEDLKKLFETARFQIIAFRSDGFLHDAYLIRKVSNLKQSITLEIDEFNYQCWVEELKANLNKLSDNENLWLTSNNQPTCGMLGLVNCLRKEDKGSQIRCVFDSSFKRDKSCTVALSKDIVDKDLWMNVYRDGKWGFYCHIPLPEEMPVLTKTAFINTVTRGDLSSLKWQESPLKNIQNECTNICHVYYSALNFRDVMVASGKLPLDILGENVVNSESIMGLEFSGKNSKGQRIMGIVACMGAATIVEYIPDLVWPVPDNWSLKDAATVPVVYATVLLALCIDGQLAKGESILIHCGGGGVGQAAIRIALSLGCKVFTTVGTNEKKEYLKNLFPQLKDENFSNSRDISFERHILKATNSKGVDVVLNCLADDKLQASIRCLAKHGRFLEIGKFDLVKNTPLGMSLFLKGASFHGVILDAVLLEENSKRAKVISLMTKGLASGVILPLRRTVFDHGDLEGAFRYMAAGKHIGKVLIKIRDEDDKSLVSSNTLALPKAYCHPEKSYIIVGGLGGFGLELAYWLIQKGAKYLVLTSRTGIVSGYVALCLKSWQNMGVDVKISTKNVTDLQQTEELLRETTTIQGPIGGIFNLALVLRDNLIENQNVEKFKLVGDPKNLGTHNLDMASRTICQDSLDWFVCFSSVACGRGNAGQTNYGFANSTMERICERRKQQGLPGLAIQWGAIGDVGVLQETFGSNDLVVGGTLPQKINSCMAVLEKFLCQQHPIVSSFVLASANSAEKLNDSKTLLQTVANILGIKDLTYLKSELTFSELGVDSVMGIEIKQIIERNFDRNLSVNEIRQMTLADLKAMQEQESTNKSYNYSNESPSSNFQVKCYDLKELVPSECVIKLNKIERGSALPLFIIHPIEGNVSMMRCLAEKLIIPVYGIQLTQNVPMNTVKQMADFYLQEMQKIEPIPPYNLASYSFGSFIMIEMAIMLQKKYASIKAFQSLLFLEGSYQFLIDVKLNENLNLSILLLFLSHFIQLDHAKITSKLVAVSELDEQINYAVDVIINSGLPLKREEVTLAARMFFTTSRLIVDYAPPKEKLHMPFTLVRAEGNKGAFDSFGPDYGLSEICDSEVKVEVVPGDHYTFLQPPQVDKLACLVNQLTTK</sequence>
<comment type="catalytic activity">
    <reaction evidence="54">
        <text>3-oxotetradecanoyl-[ACP] + NADPH + H(+) = (3R)-hydroxytetradecanoyl-[ACP] + NADP(+)</text>
        <dbReference type="Rhea" id="RHEA:41888"/>
        <dbReference type="Rhea" id="RHEA-COMP:9645"/>
        <dbReference type="Rhea" id="RHEA-COMP:9646"/>
        <dbReference type="ChEBI" id="CHEBI:15378"/>
        <dbReference type="ChEBI" id="CHEBI:57783"/>
        <dbReference type="ChEBI" id="CHEBI:58349"/>
        <dbReference type="ChEBI" id="CHEBI:78473"/>
        <dbReference type="ChEBI" id="CHEBI:78474"/>
    </reaction>
    <physiologicalReaction direction="left-to-right" evidence="54">
        <dbReference type="Rhea" id="RHEA:41889"/>
    </physiologicalReaction>
</comment>
<evidence type="ECO:0000256" key="27">
    <source>
        <dbReference type="ARBA" id="ARBA00023394"/>
    </source>
</evidence>
<evidence type="ECO:0000256" key="60">
    <source>
        <dbReference type="ARBA" id="ARBA00049422"/>
    </source>
</evidence>
<evidence type="ECO:0000256" key="52">
    <source>
        <dbReference type="ARBA" id="ARBA00048691"/>
    </source>
</evidence>
<comment type="catalytic activity">
    <reaction evidence="57">
        <text>(2E)-tetradecenoyl-[ACP] + NADPH + H(+) = tetradecanoyl-[ACP] + NADP(+)</text>
        <dbReference type="Rhea" id="RHEA:41896"/>
        <dbReference type="Rhea" id="RHEA-COMP:9647"/>
        <dbReference type="Rhea" id="RHEA-COMP:9648"/>
        <dbReference type="ChEBI" id="CHEBI:15378"/>
        <dbReference type="ChEBI" id="CHEBI:57783"/>
        <dbReference type="ChEBI" id="CHEBI:58349"/>
        <dbReference type="ChEBI" id="CHEBI:78475"/>
        <dbReference type="ChEBI" id="CHEBI:78477"/>
    </reaction>
    <physiologicalReaction direction="left-to-right" evidence="57">
        <dbReference type="Rhea" id="RHEA:41897"/>
    </physiologicalReaction>
</comment>
<comment type="catalytic activity">
    <reaction evidence="29">
        <text>(3R)-hydroxyoctadecanoyl-[ACP] = (2E)-octadecenoyl-[ACP] + H2O</text>
        <dbReference type="Rhea" id="RHEA:41924"/>
        <dbReference type="Rhea" id="RHEA-COMP:9654"/>
        <dbReference type="Rhea" id="RHEA-COMP:9655"/>
        <dbReference type="ChEBI" id="CHEBI:15377"/>
        <dbReference type="ChEBI" id="CHEBI:78488"/>
        <dbReference type="ChEBI" id="CHEBI:78489"/>
    </reaction>
    <physiologicalReaction direction="left-to-right" evidence="29">
        <dbReference type="Rhea" id="RHEA:41925"/>
    </physiologicalReaction>
</comment>
<evidence type="ECO:0000256" key="26">
    <source>
        <dbReference type="ARBA" id="ARBA00023388"/>
    </source>
</evidence>
<dbReference type="Gene3D" id="3.90.180.10">
    <property type="entry name" value="Medium-chain alcohol dehydrogenases, catalytic domain"/>
    <property type="match status" value="1"/>
</dbReference>
<dbReference type="InterPro" id="IPR018201">
    <property type="entry name" value="Ketoacyl_synth_AS"/>
</dbReference>
<dbReference type="Pfam" id="PF00107">
    <property type="entry name" value="ADH_zinc_N"/>
    <property type="match status" value="1"/>
</dbReference>
<dbReference type="UniPathway" id="UPA00094"/>
<dbReference type="InterPro" id="IPR014031">
    <property type="entry name" value="Ketoacyl_synth_C"/>
</dbReference>
<evidence type="ECO:0000256" key="22">
    <source>
        <dbReference type="ARBA" id="ARBA00023268"/>
    </source>
</evidence>
<dbReference type="SUPFAM" id="SSF51735">
    <property type="entry name" value="NAD(P)-binding Rossmann-fold domains"/>
    <property type="match status" value="2"/>
</dbReference>
<evidence type="ECO:0000256" key="49">
    <source>
        <dbReference type="ARBA" id="ARBA00048506"/>
    </source>
</evidence>
<dbReference type="GO" id="GO:0004312">
    <property type="term" value="F:fatty acid synthase activity"/>
    <property type="evidence" value="ECO:0007669"/>
    <property type="project" value="UniProtKB-EC"/>
</dbReference>
<evidence type="ECO:0000256" key="21">
    <source>
        <dbReference type="ARBA" id="ARBA00023160"/>
    </source>
</evidence>
<dbReference type="InterPro" id="IPR029058">
    <property type="entry name" value="AB_hydrolase_fold"/>
</dbReference>
<evidence type="ECO:0000256" key="57">
    <source>
        <dbReference type="ARBA" id="ARBA00049171"/>
    </source>
</evidence>
<evidence type="ECO:0000256" key="4">
    <source>
        <dbReference type="ARBA" id="ARBA00012873"/>
    </source>
</evidence>
<evidence type="ECO:0000256" key="55">
    <source>
        <dbReference type="ARBA" id="ARBA00049019"/>
    </source>
</evidence>
<comment type="catalytic activity">
    <reaction evidence="61">
        <text>butanoyl-[ACP] + malonyl-[ACP] + H(+) = 3-oxohexanoyl-[ACP] + holo-[ACP] + CO2</text>
        <dbReference type="Rhea" id="RHEA:41820"/>
        <dbReference type="Rhea" id="RHEA-COMP:9623"/>
        <dbReference type="Rhea" id="RHEA-COMP:9628"/>
        <dbReference type="Rhea" id="RHEA-COMP:9629"/>
        <dbReference type="Rhea" id="RHEA-COMP:9685"/>
        <dbReference type="ChEBI" id="CHEBI:15378"/>
        <dbReference type="ChEBI" id="CHEBI:16526"/>
        <dbReference type="ChEBI" id="CHEBI:64479"/>
        <dbReference type="ChEBI" id="CHEBI:78449"/>
        <dbReference type="ChEBI" id="CHEBI:78454"/>
        <dbReference type="ChEBI" id="CHEBI:78456"/>
    </reaction>
    <physiologicalReaction direction="left-to-right" evidence="61">
        <dbReference type="Rhea" id="RHEA:41821"/>
    </physiologicalReaction>
</comment>
<comment type="catalytic activity">
    <reaction evidence="24">
        <text>(3R)-hydroxydodecanoyl-[ACP] = (2E)-dodecenoyl-[ACP] + H2O</text>
        <dbReference type="Rhea" id="RHEA:41876"/>
        <dbReference type="Rhea" id="RHEA-COMP:9642"/>
        <dbReference type="Rhea" id="RHEA-COMP:9643"/>
        <dbReference type="ChEBI" id="CHEBI:15377"/>
        <dbReference type="ChEBI" id="CHEBI:78470"/>
        <dbReference type="ChEBI" id="CHEBI:78472"/>
    </reaction>
    <physiologicalReaction direction="left-to-right" evidence="24">
        <dbReference type="Rhea" id="RHEA:41877"/>
    </physiologicalReaction>
</comment>
<proteinExistence type="predicted"/>
<dbReference type="Pfam" id="PF08659">
    <property type="entry name" value="KR"/>
    <property type="match status" value="1"/>
</dbReference>
<dbReference type="PhylomeDB" id="T1J426"/>
<keyword evidence="12" id="KW-0702">S-nitrosylation</keyword>
<evidence type="ECO:0000256" key="51">
    <source>
        <dbReference type="ARBA" id="ARBA00048650"/>
    </source>
</evidence>
<evidence type="ECO:0000256" key="39">
    <source>
        <dbReference type="ARBA" id="ARBA00047500"/>
    </source>
</evidence>
<dbReference type="InterPro" id="IPR020807">
    <property type="entry name" value="PKS_DH"/>
</dbReference>
<evidence type="ECO:0000256" key="28">
    <source>
        <dbReference type="ARBA" id="ARBA00023398"/>
    </source>
</evidence>
<dbReference type="PROSITE" id="PS50075">
    <property type="entry name" value="CARRIER"/>
    <property type="match status" value="1"/>
</dbReference>
<feature type="domain" description="Carrier" evidence="65">
    <location>
        <begin position="2009"/>
        <end position="2089"/>
    </location>
</feature>
<comment type="catalytic activity">
    <reaction evidence="55">
        <text>(2E)-octadecenoyl-[ACP] + NADPH + H(+) = octadecanoyl-[ACP] + NADP(+)</text>
        <dbReference type="Rhea" id="RHEA:41928"/>
        <dbReference type="Rhea" id="RHEA-COMP:9655"/>
        <dbReference type="Rhea" id="RHEA-COMP:9656"/>
        <dbReference type="ChEBI" id="CHEBI:15378"/>
        <dbReference type="ChEBI" id="CHEBI:57783"/>
        <dbReference type="ChEBI" id="CHEBI:58349"/>
        <dbReference type="ChEBI" id="CHEBI:78489"/>
        <dbReference type="ChEBI" id="CHEBI:78495"/>
    </reaction>
    <physiologicalReaction direction="left-to-right" evidence="55">
        <dbReference type="Rhea" id="RHEA:41929"/>
    </physiologicalReaction>
</comment>
<keyword evidence="9" id="KW-0444">Lipid biosynthesis</keyword>
<comment type="catalytic activity">
    <reaction evidence="33">
        <text>acetyl-CoA + n malonyl-CoA + 2n NADPH + 2n H(+) = a long-chain fatty acid + (n+1) CoA + n CO2 + 2n NADP(+).</text>
        <dbReference type="EC" id="2.3.1.85"/>
    </reaction>
</comment>
<comment type="catalytic activity">
    <reaction evidence="58">
        <text>3-oxododecanoyl-[ACP] + NADPH + H(+) = (3R)-hydroxydodecanoyl-[ACP] + NADP(+)</text>
        <dbReference type="Rhea" id="RHEA:41872"/>
        <dbReference type="Rhea" id="RHEA-COMP:9641"/>
        <dbReference type="Rhea" id="RHEA-COMP:9642"/>
        <dbReference type="ChEBI" id="CHEBI:15378"/>
        <dbReference type="ChEBI" id="CHEBI:57783"/>
        <dbReference type="ChEBI" id="CHEBI:58349"/>
        <dbReference type="ChEBI" id="CHEBI:78469"/>
        <dbReference type="ChEBI" id="CHEBI:78470"/>
    </reaction>
    <physiologicalReaction direction="left-to-right" evidence="58">
        <dbReference type="Rhea" id="RHEA:41873"/>
    </physiologicalReaction>
</comment>
<dbReference type="InterPro" id="IPR057326">
    <property type="entry name" value="KR_dom"/>
</dbReference>
<evidence type="ECO:0000256" key="45">
    <source>
        <dbReference type="ARBA" id="ARBA00048051"/>
    </source>
</evidence>
<dbReference type="InterPro" id="IPR013149">
    <property type="entry name" value="ADH-like_C"/>
</dbReference>
<dbReference type="InterPro" id="IPR014043">
    <property type="entry name" value="Acyl_transferase_dom"/>
</dbReference>
<dbReference type="Pfam" id="PF00550">
    <property type="entry name" value="PP-binding"/>
    <property type="match status" value="1"/>
</dbReference>
<evidence type="ECO:0000256" key="50">
    <source>
        <dbReference type="ARBA" id="ARBA00048571"/>
    </source>
</evidence>
<dbReference type="SUPFAM" id="SSF47336">
    <property type="entry name" value="ACP-like"/>
    <property type="match status" value="1"/>
</dbReference>
<evidence type="ECO:0000256" key="44">
    <source>
        <dbReference type="ARBA" id="ARBA00047961"/>
    </source>
</evidence>
<dbReference type="GO" id="GO:0004316">
    <property type="term" value="F:3-oxoacyl-[acyl-carrier-protein] reductase (NADPH) activity"/>
    <property type="evidence" value="ECO:0007669"/>
    <property type="project" value="UniProtKB-EC"/>
</dbReference>
<keyword evidence="69" id="KW-1185">Reference proteome</keyword>
<dbReference type="InterPro" id="IPR036291">
    <property type="entry name" value="NAD(P)-bd_dom_sf"/>
</dbReference>
<comment type="catalytic activity">
    <reaction evidence="31">
        <text>(3R)-hydroxybutanoyl-[ACP] = (2E)-butenoyl-[ACP] + H2O</text>
        <dbReference type="Rhea" id="RHEA:41808"/>
        <dbReference type="Rhea" id="RHEA-COMP:9626"/>
        <dbReference type="Rhea" id="RHEA-COMP:9627"/>
        <dbReference type="ChEBI" id="CHEBI:15377"/>
        <dbReference type="ChEBI" id="CHEBI:78451"/>
        <dbReference type="ChEBI" id="CHEBI:78453"/>
    </reaction>
    <physiologicalReaction direction="left-to-right" evidence="31">
        <dbReference type="Rhea" id="RHEA:41809"/>
    </physiologicalReaction>
</comment>
<reference evidence="69" key="1">
    <citation type="submission" date="2011-05" db="EMBL/GenBank/DDBJ databases">
        <authorList>
            <person name="Richards S.R."/>
            <person name="Qu J."/>
            <person name="Jiang H."/>
            <person name="Jhangiani S.N."/>
            <person name="Agravi P."/>
            <person name="Goodspeed R."/>
            <person name="Gross S."/>
            <person name="Mandapat C."/>
            <person name="Jackson L."/>
            <person name="Mathew T."/>
            <person name="Pu L."/>
            <person name="Thornton R."/>
            <person name="Saada N."/>
            <person name="Wilczek-Boney K.B."/>
            <person name="Lee S."/>
            <person name="Kovar C."/>
            <person name="Wu Y."/>
            <person name="Scherer S.E."/>
            <person name="Worley K.C."/>
            <person name="Muzny D.M."/>
            <person name="Gibbs R."/>
        </authorList>
    </citation>
    <scope>NUCLEOTIDE SEQUENCE</scope>
    <source>
        <strain evidence="69">Brora</strain>
    </source>
</reference>
<dbReference type="InterPro" id="IPR049900">
    <property type="entry name" value="PKS_mFAS_DH"/>
</dbReference>
<dbReference type="InterPro" id="IPR014030">
    <property type="entry name" value="Ketoacyl_synth_N"/>
</dbReference>
<evidence type="ECO:0000256" key="38">
    <source>
        <dbReference type="ARBA" id="ARBA00047451"/>
    </source>
</evidence>
<comment type="catalytic activity">
    <reaction evidence="25">
        <text>(3R)-hydroxyhexanoyl-[ACP] = (2E)-hexenoyl-[ACP] + H2O</text>
        <dbReference type="Rhea" id="RHEA:41828"/>
        <dbReference type="Rhea" id="RHEA-COMP:9630"/>
        <dbReference type="Rhea" id="RHEA-COMP:9631"/>
        <dbReference type="ChEBI" id="CHEBI:15377"/>
        <dbReference type="ChEBI" id="CHEBI:78457"/>
        <dbReference type="ChEBI" id="CHEBI:78458"/>
    </reaction>
    <physiologicalReaction direction="left-to-right" evidence="25">
        <dbReference type="Rhea" id="RHEA:41829"/>
    </physiologicalReaction>
</comment>
<comment type="catalytic activity">
    <reaction evidence="34">
        <text>3-oxooctadecanoyl-[ACP] + NADPH + H(+) = (3R)-hydroxyoctadecanoyl-[ACP] + NADP(+)</text>
        <dbReference type="Rhea" id="RHEA:41920"/>
        <dbReference type="Rhea" id="RHEA-COMP:9653"/>
        <dbReference type="Rhea" id="RHEA-COMP:9654"/>
        <dbReference type="ChEBI" id="CHEBI:15378"/>
        <dbReference type="ChEBI" id="CHEBI:57783"/>
        <dbReference type="ChEBI" id="CHEBI:58349"/>
        <dbReference type="ChEBI" id="CHEBI:78487"/>
        <dbReference type="ChEBI" id="CHEBI:78488"/>
    </reaction>
    <physiologicalReaction direction="left-to-right" evidence="34">
        <dbReference type="Rhea" id="RHEA:41921"/>
    </physiologicalReaction>
</comment>
<evidence type="ECO:0000256" key="34">
    <source>
        <dbReference type="ARBA" id="ARBA00047300"/>
    </source>
</evidence>
<evidence type="ECO:0000256" key="1">
    <source>
        <dbReference type="ARBA" id="ARBA00005189"/>
    </source>
</evidence>
<comment type="catalytic activity">
    <reaction evidence="56">
        <text>decanoyl-[ACP] + malonyl-[ACP] + H(+) = 3-oxododecanoyl-[ACP] + holo-[ACP] + CO2</text>
        <dbReference type="Rhea" id="RHEA:41868"/>
        <dbReference type="Rhea" id="RHEA-COMP:9623"/>
        <dbReference type="Rhea" id="RHEA-COMP:9640"/>
        <dbReference type="Rhea" id="RHEA-COMP:9641"/>
        <dbReference type="Rhea" id="RHEA-COMP:9685"/>
        <dbReference type="ChEBI" id="CHEBI:15378"/>
        <dbReference type="ChEBI" id="CHEBI:16526"/>
        <dbReference type="ChEBI" id="CHEBI:64479"/>
        <dbReference type="ChEBI" id="CHEBI:78449"/>
        <dbReference type="ChEBI" id="CHEBI:78468"/>
        <dbReference type="ChEBI" id="CHEBI:78469"/>
    </reaction>
    <physiologicalReaction direction="left-to-right" evidence="56">
        <dbReference type="Rhea" id="RHEA:41869"/>
    </physiologicalReaction>
</comment>
<dbReference type="SMART" id="SM00822">
    <property type="entry name" value="PKS_KR"/>
    <property type="match status" value="1"/>
</dbReference>
<comment type="catalytic activity">
    <reaction evidence="43">
        <text>3-oxobutanoyl-[ACP] + NADPH + H(+) = (3R)-hydroxybutanoyl-[ACP] + NADP(+)</text>
        <dbReference type="Rhea" id="RHEA:41804"/>
        <dbReference type="Rhea" id="RHEA-COMP:9625"/>
        <dbReference type="Rhea" id="RHEA-COMP:9626"/>
        <dbReference type="ChEBI" id="CHEBI:15378"/>
        <dbReference type="ChEBI" id="CHEBI:57783"/>
        <dbReference type="ChEBI" id="CHEBI:58349"/>
        <dbReference type="ChEBI" id="CHEBI:78450"/>
        <dbReference type="ChEBI" id="CHEBI:78451"/>
    </reaction>
    <physiologicalReaction direction="left-to-right" evidence="43">
        <dbReference type="Rhea" id="RHEA:41805"/>
    </physiologicalReaction>
</comment>
<evidence type="ECO:0000256" key="17">
    <source>
        <dbReference type="ARBA" id="ARBA00022990"/>
    </source>
</evidence>
<dbReference type="Gene3D" id="3.40.50.150">
    <property type="entry name" value="Vaccinia Virus protein VP39"/>
    <property type="match status" value="1"/>
</dbReference>
<dbReference type="EnsemblMetazoa" id="SMAR008354-RA">
    <property type="protein sequence ID" value="SMAR008354-PA"/>
    <property type="gene ID" value="SMAR008354"/>
</dbReference>
<evidence type="ECO:0000256" key="31">
    <source>
        <dbReference type="ARBA" id="ARBA00023402"/>
    </source>
</evidence>
<dbReference type="EC" id="2.3.1.85" evidence="4"/>
<evidence type="ECO:0000259" key="67">
    <source>
        <dbReference type="PROSITE" id="PS52019"/>
    </source>
</evidence>
<evidence type="ECO:0000256" key="59">
    <source>
        <dbReference type="ARBA" id="ARBA00049414"/>
    </source>
</evidence>
<dbReference type="EC" id="3.1.2.14" evidence="3"/>
<evidence type="ECO:0000256" key="19">
    <source>
        <dbReference type="ARBA" id="ARBA00023027"/>
    </source>
</evidence>
<evidence type="ECO:0000256" key="7">
    <source>
        <dbReference type="ARBA" id="ARBA00018769"/>
    </source>
</evidence>
<evidence type="ECO:0000256" key="64">
    <source>
        <dbReference type="PROSITE-ProRule" id="PRU01363"/>
    </source>
</evidence>
<dbReference type="GO" id="GO:0019171">
    <property type="term" value="F:(3R)-hydroxyacyl-[acyl-carrier-protein] dehydratase activity"/>
    <property type="evidence" value="ECO:0007669"/>
    <property type="project" value="UniProtKB-EC"/>
</dbReference>
<evidence type="ECO:0000256" key="3">
    <source>
        <dbReference type="ARBA" id="ARBA00012480"/>
    </source>
</evidence>
<evidence type="ECO:0000256" key="54">
    <source>
        <dbReference type="ARBA" id="ARBA00048935"/>
    </source>
</evidence>
<evidence type="ECO:0000256" key="15">
    <source>
        <dbReference type="ARBA" id="ARBA00022857"/>
    </source>
</evidence>
<dbReference type="HOGENOM" id="CLU_000022_31_7_1"/>
<dbReference type="Gene3D" id="3.40.47.10">
    <property type="match status" value="1"/>
</dbReference>
<comment type="catalytic activity">
    <reaction evidence="63">
        <text>octanoyl-[ACP] + malonyl-[ACP] + H(+) = 3-oxodecanoyl-[ACP] + holo-[ACP] + CO2</text>
        <dbReference type="Rhea" id="RHEA:41852"/>
        <dbReference type="Rhea" id="RHEA-COMP:9623"/>
        <dbReference type="Rhea" id="RHEA-COMP:9636"/>
        <dbReference type="Rhea" id="RHEA-COMP:9637"/>
        <dbReference type="Rhea" id="RHEA-COMP:9685"/>
        <dbReference type="ChEBI" id="CHEBI:15378"/>
        <dbReference type="ChEBI" id="CHEBI:16526"/>
        <dbReference type="ChEBI" id="CHEBI:64479"/>
        <dbReference type="ChEBI" id="CHEBI:78449"/>
        <dbReference type="ChEBI" id="CHEBI:78463"/>
        <dbReference type="ChEBI" id="CHEBI:78464"/>
    </reaction>
    <physiologicalReaction direction="left-to-right" evidence="63">
        <dbReference type="Rhea" id="RHEA:41853"/>
    </physiologicalReaction>
</comment>
<dbReference type="SUPFAM" id="SSF52151">
    <property type="entry name" value="FabD/lysophospholipase-like"/>
    <property type="match status" value="1"/>
</dbReference>
<dbReference type="CDD" id="cd05195">
    <property type="entry name" value="enoyl_red"/>
    <property type="match status" value="1"/>
</dbReference>
<dbReference type="EC" id="1.1.1.100" evidence="5"/>
<feature type="active site" description="Proton donor; for dehydratase activity" evidence="64">
    <location>
        <position position="943"/>
    </location>
</feature>
<keyword evidence="19" id="KW-0520">NAD</keyword>
<dbReference type="PANTHER" id="PTHR43775:SF7">
    <property type="entry name" value="FATTY ACID SYNTHASE"/>
    <property type="match status" value="1"/>
</dbReference>
<comment type="catalytic activity">
    <reaction evidence="39">
        <text>(2E)-butenoyl-[ACP] + NADPH + H(+) = butanoyl-[ACP] + NADP(+)</text>
        <dbReference type="Rhea" id="RHEA:41812"/>
        <dbReference type="Rhea" id="RHEA-COMP:9627"/>
        <dbReference type="Rhea" id="RHEA-COMP:9628"/>
        <dbReference type="ChEBI" id="CHEBI:15378"/>
        <dbReference type="ChEBI" id="CHEBI:57783"/>
        <dbReference type="ChEBI" id="CHEBI:58349"/>
        <dbReference type="ChEBI" id="CHEBI:78453"/>
        <dbReference type="ChEBI" id="CHEBI:78454"/>
    </reaction>
    <physiologicalReaction direction="left-to-right" evidence="39">
        <dbReference type="Rhea" id="RHEA:41813"/>
    </physiologicalReaction>
</comment>
<evidence type="ECO:0000256" key="16">
    <source>
        <dbReference type="ARBA" id="ARBA00022898"/>
    </source>
</evidence>
<protein>
    <recommendedName>
        <fullName evidence="7">Fatty acid synthase</fullName>
        <ecNumber evidence="5">1.1.1.100</ecNumber>
        <ecNumber evidence="2">1.3.1.39</ecNumber>
        <ecNumber evidence="6">2.3.1.41</ecNumber>
        <ecNumber evidence="4">2.3.1.85</ecNumber>
        <ecNumber evidence="3">3.1.2.14</ecNumber>
    </recommendedName>
</protein>
<evidence type="ECO:0000313" key="68">
    <source>
        <dbReference type="EnsemblMetazoa" id="SMAR008354-PA"/>
    </source>
</evidence>
<feature type="region of interest" description="C-terminal hotdog fold" evidence="64">
    <location>
        <begin position="894"/>
        <end position="1020"/>
    </location>
</feature>
<keyword evidence="17" id="KW-0007">Acetylation</keyword>
<dbReference type="SUPFAM" id="SSF50129">
    <property type="entry name" value="GroES-like"/>
    <property type="match status" value="1"/>
</dbReference>
<keyword evidence="13" id="KW-0378">Hydrolase</keyword>
<evidence type="ECO:0000256" key="9">
    <source>
        <dbReference type="ARBA" id="ARBA00022516"/>
    </source>
</evidence>
<dbReference type="Pfam" id="PF00975">
    <property type="entry name" value="Thioesterase"/>
    <property type="match status" value="1"/>
</dbReference>
<dbReference type="GO" id="GO:0141148">
    <property type="term" value="F:enoyl-[acyl-carrier-protein] reductase (NADPH) activity"/>
    <property type="evidence" value="ECO:0007669"/>
    <property type="project" value="UniProtKB-EC"/>
</dbReference>
<dbReference type="PROSITE" id="PS00606">
    <property type="entry name" value="KS3_1"/>
    <property type="match status" value="1"/>
</dbReference>
<dbReference type="EMBL" id="JH431835">
    <property type="status" value="NOT_ANNOTATED_CDS"/>
    <property type="molecule type" value="Genomic_DNA"/>
</dbReference>
<feature type="domain" description="PKS/mFAS DH" evidence="67">
    <location>
        <begin position="760"/>
        <end position="1020"/>
    </location>
</feature>
<dbReference type="OMA" id="YVAMVGE"/>
<evidence type="ECO:0000256" key="62">
    <source>
        <dbReference type="ARBA" id="ARBA00049521"/>
    </source>
</evidence>
<evidence type="ECO:0000256" key="36">
    <source>
        <dbReference type="ARBA" id="ARBA00047400"/>
    </source>
</evidence>
<evidence type="ECO:0000256" key="53">
    <source>
        <dbReference type="ARBA" id="ARBA00048704"/>
    </source>
</evidence>
<dbReference type="Pfam" id="PF21089">
    <property type="entry name" value="PKS_DH_N"/>
    <property type="match status" value="1"/>
</dbReference>
<evidence type="ECO:0000256" key="46">
    <source>
        <dbReference type="ARBA" id="ARBA00048281"/>
    </source>
</evidence>
<evidence type="ECO:0000256" key="29">
    <source>
        <dbReference type="ARBA" id="ARBA00023399"/>
    </source>
</evidence>
<comment type="catalytic activity">
    <reaction evidence="51">
        <text>a 2,3-saturated acyl-[ACP] + NADP(+) = a (2E)-enoyl-[ACP] + NADPH + H(+)</text>
        <dbReference type="Rhea" id="RHEA:22564"/>
        <dbReference type="Rhea" id="RHEA-COMP:9925"/>
        <dbReference type="Rhea" id="RHEA-COMP:9926"/>
        <dbReference type="ChEBI" id="CHEBI:15378"/>
        <dbReference type="ChEBI" id="CHEBI:57783"/>
        <dbReference type="ChEBI" id="CHEBI:58349"/>
        <dbReference type="ChEBI" id="CHEBI:78784"/>
        <dbReference type="ChEBI" id="CHEBI:78785"/>
        <dbReference type="EC" id="1.3.1.39"/>
    </reaction>
    <physiologicalReaction direction="right-to-left" evidence="51">
        <dbReference type="Rhea" id="RHEA:22566"/>
    </physiologicalReaction>
</comment>
<evidence type="ECO:0000256" key="56">
    <source>
        <dbReference type="ARBA" id="ARBA00049109"/>
    </source>
</evidence>
<dbReference type="Gene3D" id="3.40.366.10">
    <property type="entry name" value="Malonyl-Coenzyme A Acyl Carrier Protein, domain 2"/>
    <property type="match status" value="1"/>
</dbReference>
<name>T1J426_STRMM</name>
<comment type="catalytic activity">
    <reaction evidence="37">
        <text>3-oxodecanoyl-[ACP] + NADPH + H(+) = (3R)-hydroxydecanoyl-[ACP] + NADP(+)</text>
        <dbReference type="Rhea" id="RHEA:41856"/>
        <dbReference type="Rhea" id="RHEA-COMP:9637"/>
        <dbReference type="Rhea" id="RHEA-COMP:9638"/>
        <dbReference type="ChEBI" id="CHEBI:15378"/>
        <dbReference type="ChEBI" id="CHEBI:57783"/>
        <dbReference type="ChEBI" id="CHEBI:58349"/>
        <dbReference type="ChEBI" id="CHEBI:78464"/>
        <dbReference type="ChEBI" id="CHEBI:78466"/>
    </reaction>
    <physiologicalReaction direction="left-to-right" evidence="37">
        <dbReference type="Rhea" id="RHEA:41857"/>
    </physiologicalReaction>
</comment>
<organism evidence="68 69">
    <name type="scientific">Strigamia maritima</name>
    <name type="common">European centipede</name>
    <name type="synonym">Geophilus maritimus</name>
    <dbReference type="NCBI Taxonomy" id="126957"/>
    <lineage>
        <taxon>Eukaryota</taxon>
        <taxon>Metazoa</taxon>
        <taxon>Ecdysozoa</taxon>
        <taxon>Arthropoda</taxon>
        <taxon>Myriapoda</taxon>
        <taxon>Chilopoda</taxon>
        <taxon>Pleurostigmophora</taxon>
        <taxon>Geophilomorpha</taxon>
        <taxon>Linotaeniidae</taxon>
        <taxon>Strigamia</taxon>
    </lineage>
</organism>
<dbReference type="InterPro" id="IPR049552">
    <property type="entry name" value="PKS_DH_N"/>
</dbReference>
<comment type="catalytic activity">
    <reaction evidence="62">
        <text>(2E)-decenoyl-[ACP] + NADPH + H(+) = decanoyl-[ACP] + NADP(+)</text>
        <dbReference type="Rhea" id="RHEA:41864"/>
        <dbReference type="Rhea" id="RHEA-COMP:9639"/>
        <dbReference type="Rhea" id="RHEA-COMP:9640"/>
        <dbReference type="ChEBI" id="CHEBI:15378"/>
        <dbReference type="ChEBI" id="CHEBI:57783"/>
        <dbReference type="ChEBI" id="CHEBI:58349"/>
        <dbReference type="ChEBI" id="CHEBI:78467"/>
        <dbReference type="ChEBI" id="CHEBI:78468"/>
    </reaction>
    <physiologicalReaction direction="left-to-right" evidence="62">
        <dbReference type="Rhea" id="RHEA:41865"/>
    </physiologicalReaction>
</comment>
<evidence type="ECO:0000259" key="65">
    <source>
        <dbReference type="PROSITE" id="PS50075"/>
    </source>
</evidence>
<dbReference type="PROSITE" id="PS52004">
    <property type="entry name" value="KS3_2"/>
    <property type="match status" value="1"/>
</dbReference>
<evidence type="ECO:0000256" key="40">
    <source>
        <dbReference type="ARBA" id="ARBA00047578"/>
    </source>
</evidence>
<dbReference type="InterPro" id="IPR032821">
    <property type="entry name" value="PKS_assoc"/>
</dbReference>
<evidence type="ECO:0000256" key="6">
    <source>
        <dbReference type="ARBA" id="ARBA00013191"/>
    </source>
</evidence>
<dbReference type="InterPro" id="IPR042104">
    <property type="entry name" value="PKS_dehydratase_sf"/>
</dbReference>
<comment type="function">
    <text evidence="32">Fatty acid synthetase is a multifunctional enzyme that catalyzes the de novo biosynthesis of long-chain saturated fatty acids starting from acetyl-CoA and malonyl-CoA in the presence of NADPH. This multifunctional protein contains 7 catalytic activities and a site for the binding of the prosthetic group 4'-phosphopantetheine of the acyl carrier protein ([ACP]) domain.</text>
</comment>
<comment type="catalytic activity">
    <reaction evidence="23">
        <text>(3R)-hydroxyoctanoyl-[ACP] = (2E)-octenoyl-[ACP] + H2O</text>
        <dbReference type="Rhea" id="RHEA:41844"/>
        <dbReference type="Rhea" id="RHEA-COMP:9634"/>
        <dbReference type="Rhea" id="RHEA-COMP:9635"/>
        <dbReference type="ChEBI" id="CHEBI:15377"/>
        <dbReference type="ChEBI" id="CHEBI:78461"/>
        <dbReference type="ChEBI" id="CHEBI:78462"/>
    </reaction>
    <physiologicalReaction direction="left-to-right" evidence="23">
        <dbReference type="Rhea" id="RHEA:41845"/>
    </physiologicalReaction>
</comment>
<evidence type="ECO:0000256" key="12">
    <source>
        <dbReference type="ARBA" id="ARBA00022799"/>
    </source>
</evidence>
<evidence type="ECO:0000256" key="33">
    <source>
        <dbReference type="ARBA" id="ARBA00044883"/>
    </source>
</evidence>
<dbReference type="PANTHER" id="PTHR43775">
    <property type="entry name" value="FATTY ACID SYNTHASE"/>
    <property type="match status" value="1"/>
</dbReference>
<evidence type="ECO:0000256" key="25">
    <source>
        <dbReference type="ARBA" id="ARBA00023373"/>
    </source>
</evidence>
<evidence type="ECO:0000256" key="63">
    <source>
        <dbReference type="ARBA" id="ARBA00049533"/>
    </source>
</evidence>
<evidence type="ECO:0000313" key="69">
    <source>
        <dbReference type="Proteomes" id="UP000014500"/>
    </source>
</evidence>
<dbReference type="Pfam" id="PF16197">
    <property type="entry name" value="KAsynt_C_assoc"/>
    <property type="match status" value="1"/>
</dbReference>
<evidence type="ECO:0000256" key="24">
    <source>
        <dbReference type="ARBA" id="ARBA00023351"/>
    </source>
</evidence>
<evidence type="ECO:0000256" key="5">
    <source>
        <dbReference type="ARBA" id="ARBA00012948"/>
    </source>
</evidence>
<comment type="catalytic activity">
    <reaction evidence="49">
        <text>a fatty acyl-[ACP] + malonyl-[ACP] + H(+) = a 3-oxoacyl-[ACP] + holo-[ACP] + CO2</text>
        <dbReference type="Rhea" id="RHEA:22836"/>
        <dbReference type="Rhea" id="RHEA-COMP:9623"/>
        <dbReference type="Rhea" id="RHEA-COMP:9685"/>
        <dbReference type="Rhea" id="RHEA-COMP:9916"/>
        <dbReference type="Rhea" id="RHEA-COMP:14125"/>
        <dbReference type="ChEBI" id="CHEBI:15378"/>
        <dbReference type="ChEBI" id="CHEBI:16526"/>
        <dbReference type="ChEBI" id="CHEBI:64479"/>
        <dbReference type="ChEBI" id="CHEBI:78449"/>
        <dbReference type="ChEBI" id="CHEBI:78776"/>
        <dbReference type="ChEBI" id="CHEBI:138651"/>
        <dbReference type="EC" id="2.3.1.41"/>
    </reaction>
    <physiologicalReaction direction="left-to-right" evidence="49">
        <dbReference type="Rhea" id="RHEA:22837"/>
    </physiologicalReaction>
</comment>
<dbReference type="SUPFAM" id="SSF53474">
    <property type="entry name" value="alpha/beta-Hydrolases"/>
    <property type="match status" value="1"/>
</dbReference>
<evidence type="ECO:0000256" key="8">
    <source>
        <dbReference type="ARBA" id="ARBA00022450"/>
    </source>
</evidence>
<dbReference type="Proteomes" id="UP000014500">
    <property type="component" value="Unassembled WGS sequence"/>
</dbReference>
<feature type="domain" description="Ketosynthase family 3 (KS3)" evidence="66">
    <location>
        <begin position="1"/>
        <end position="406"/>
    </location>
</feature>
<dbReference type="PROSITE" id="PS52019">
    <property type="entry name" value="PKS_MFAS_DH"/>
    <property type="match status" value="1"/>
</dbReference>
<dbReference type="GO" id="GO:0004313">
    <property type="term" value="F:[acyl-carrier-protein] S-acetyltransferase activity"/>
    <property type="evidence" value="ECO:0007669"/>
    <property type="project" value="UniProtKB-EC"/>
</dbReference>
<evidence type="ECO:0000256" key="23">
    <source>
        <dbReference type="ARBA" id="ARBA00023332"/>
    </source>
</evidence>
<evidence type="ECO:0000256" key="20">
    <source>
        <dbReference type="ARBA" id="ARBA00023098"/>
    </source>
</evidence>
<evidence type="ECO:0000256" key="41">
    <source>
        <dbReference type="ARBA" id="ARBA00047810"/>
    </source>
</evidence>
<dbReference type="InterPro" id="IPR001227">
    <property type="entry name" value="Ac_transferase_dom_sf"/>
</dbReference>
<keyword evidence="21" id="KW-0275">Fatty acid biosynthesis</keyword>
<dbReference type="Pfam" id="PF21149">
    <property type="entry name" value="FAS_pseudo-KR"/>
    <property type="match status" value="1"/>
</dbReference>
<keyword evidence="22" id="KW-0511">Multifunctional enzyme</keyword>
<evidence type="ECO:0000256" key="61">
    <source>
        <dbReference type="ARBA" id="ARBA00049449"/>
    </source>
</evidence>
<evidence type="ECO:0000256" key="11">
    <source>
        <dbReference type="ARBA" id="ARBA00022679"/>
    </source>
</evidence>
<dbReference type="SUPFAM" id="SSF53901">
    <property type="entry name" value="Thiolase-like"/>
    <property type="match status" value="1"/>
</dbReference>
<dbReference type="Pfam" id="PF00698">
    <property type="entry name" value="Acyl_transf_1"/>
    <property type="match status" value="1"/>
</dbReference>
<dbReference type="eggNOG" id="KOG1202">
    <property type="taxonomic scope" value="Eukaryota"/>
</dbReference>
<dbReference type="InterPro" id="IPR049391">
    <property type="entry name" value="FAS_pseudo-KR"/>
</dbReference>
<evidence type="ECO:0000256" key="43">
    <source>
        <dbReference type="ARBA" id="ARBA00047953"/>
    </source>
</evidence>
<evidence type="ECO:0000256" key="42">
    <source>
        <dbReference type="ARBA" id="ARBA00047897"/>
    </source>
</evidence>
<comment type="catalytic activity">
    <reaction evidence="47">
        <text>tetradecanoyl-[ACP] + H2O = tetradecanoate + holo-[ACP] + H(+)</text>
        <dbReference type="Rhea" id="RHEA:30123"/>
        <dbReference type="Rhea" id="RHEA-COMP:9648"/>
        <dbReference type="Rhea" id="RHEA-COMP:9685"/>
        <dbReference type="ChEBI" id="CHEBI:15377"/>
        <dbReference type="ChEBI" id="CHEBI:15378"/>
        <dbReference type="ChEBI" id="CHEBI:30807"/>
        <dbReference type="ChEBI" id="CHEBI:64479"/>
        <dbReference type="ChEBI" id="CHEBI:78477"/>
        <dbReference type="EC" id="3.1.2.14"/>
    </reaction>
    <physiologicalReaction direction="left-to-right" evidence="47">
        <dbReference type="Rhea" id="RHEA:30124"/>
    </physiologicalReaction>
</comment>
<comment type="catalytic activity">
    <reaction evidence="44">
        <text>acetyl-[ACP] + malonyl-[ACP] + H(+) = 3-oxobutanoyl-[ACP] + holo-[ACP] + CO2</text>
        <dbReference type="Rhea" id="RHEA:41800"/>
        <dbReference type="Rhea" id="RHEA-COMP:9621"/>
        <dbReference type="Rhea" id="RHEA-COMP:9623"/>
        <dbReference type="Rhea" id="RHEA-COMP:9625"/>
        <dbReference type="Rhea" id="RHEA-COMP:9685"/>
        <dbReference type="ChEBI" id="CHEBI:15378"/>
        <dbReference type="ChEBI" id="CHEBI:16526"/>
        <dbReference type="ChEBI" id="CHEBI:64479"/>
        <dbReference type="ChEBI" id="CHEBI:78446"/>
        <dbReference type="ChEBI" id="CHEBI:78449"/>
        <dbReference type="ChEBI" id="CHEBI:78450"/>
    </reaction>
    <physiologicalReaction direction="left-to-right" evidence="44">
        <dbReference type="Rhea" id="RHEA:41801"/>
    </physiologicalReaction>
</comment>
<comment type="catalytic activity">
    <reaction evidence="27">
        <text>a (3R)-hydroxyacyl-[ACP] = a (2E)-enoyl-[ACP] + H2O</text>
        <dbReference type="Rhea" id="RHEA:13097"/>
        <dbReference type="Rhea" id="RHEA-COMP:9925"/>
        <dbReference type="Rhea" id="RHEA-COMP:9945"/>
        <dbReference type="ChEBI" id="CHEBI:15377"/>
        <dbReference type="ChEBI" id="CHEBI:78784"/>
        <dbReference type="ChEBI" id="CHEBI:78827"/>
        <dbReference type="EC" id="4.2.1.59"/>
    </reaction>
    <physiologicalReaction direction="left-to-right" evidence="27">
        <dbReference type="Rhea" id="RHEA:13098"/>
    </physiologicalReaction>
</comment>
<dbReference type="InterPro" id="IPR050091">
    <property type="entry name" value="PKS_NRPS_Biosynth_Enz"/>
</dbReference>
<comment type="pathway">
    <text evidence="1">Lipid metabolism.</text>
</comment>
<keyword evidence="18" id="KW-0560">Oxidoreductase</keyword>
<dbReference type="InterPro" id="IPR036736">
    <property type="entry name" value="ACP-like_sf"/>
</dbReference>
<dbReference type="GO" id="GO:0016297">
    <property type="term" value="F:fatty acyl-[ACP] hydrolase activity"/>
    <property type="evidence" value="ECO:0007669"/>
    <property type="project" value="UniProtKB-EC"/>
</dbReference>
<dbReference type="InterPro" id="IPR009081">
    <property type="entry name" value="PP-bd_ACP"/>
</dbReference>
<evidence type="ECO:0000256" key="10">
    <source>
        <dbReference type="ARBA" id="ARBA00022553"/>
    </source>
</evidence>
<dbReference type="Gene3D" id="1.10.1200.10">
    <property type="entry name" value="ACP-like"/>
    <property type="match status" value="1"/>
</dbReference>
<dbReference type="InterPro" id="IPR020843">
    <property type="entry name" value="ER"/>
</dbReference>
<comment type="catalytic activity">
    <reaction evidence="52">
        <text>holo-[ACP] + acetyl-CoA = acetyl-[ACP] + CoA</text>
        <dbReference type="Rhea" id="RHEA:41788"/>
        <dbReference type="Rhea" id="RHEA-COMP:9621"/>
        <dbReference type="Rhea" id="RHEA-COMP:9685"/>
        <dbReference type="ChEBI" id="CHEBI:57287"/>
        <dbReference type="ChEBI" id="CHEBI:57288"/>
        <dbReference type="ChEBI" id="CHEBI:64479"/>
        <dbReference type="ChEBI" id="CHEBI:78446"/>
        <dbReference type="EC" id="2.3.1.38"/>
    </reaction>
    <physiologicalReaction direction="left-to-right" evidence="52">
        <dbReference type="Rhea" id="RHEA:41789"/>
    </physiologicalReaction>
</comment>
<dbReference type="InterPro" id="IPR016039">
    <property type="entry name" value="Thiolase-like"/>
</dbReference>
<comment type="catalytic activity">
    <reaction evidence="42">
        <text>(2E)-hexenoyl-[ACP] + NADPH + H(+) = hexanoyl-[ACP] + NADP(+)</text>
        <dbReference type="Rhea" id="RHEA:41832"/>
        <dbReference type="Rhea" id="RHEA-COMP:9631"/>
        <dbReference type="Rhea" id="RHEA-COMP:9632"/>
        <dbReference type="ChEBI" id="CHEBI:15378"/>
        <dbReference type="ChEBI" id="CHEBI:57783"/>
        <dbReference type="ChEBI" id="CHEBI:58349"/>
        <dbReference type="ChEBI" id="CHEBI:78458"/>
        <dbReference type="ChEBI" id="CHEBI:78459"/>
    </reaction>
    <physiologicalReaction direction="left-to-right" evidence="42">
        <dbReference type="Rhea" id="RHEA:41833"/>
    </physiologicalReaction>
</comment>
<feature type="active site" description="Proton acceptor; for dehydratase activity" evidence="64">
    <location>
        <position position="791"/>
    </location>
</feature>
<dbReference type="InterPro" id="IPR016036">
    <property type="entry name" value="Malonyl_transacylase_ACP-bd"/>
</dbReference>
<dbReference type="STRING" id="126957.T1J426"/>
<dbReference type="FunFam" id="3.40.50.720:FF:000209">
    <property type="entry name" value="Polyketide synthase Pks12"/>
    <property type="match status" value="1"/>
</dbReference>
<keyword evidence="8" id="KW-0596">Phosphopantetheine</keyword>
<dbReference type="Gene3D" id="1.10.1470.20">
    <property type="entry name" value="Fatty acid synthase, domain 2"/>
    <property type="match status" value="1"/>
</dbReference>
<comment type="catalytic activity">
    <reaction evidence="50">
        <text>3-oxohexanoyl-[ACP] + NADPH + H(+) = (3R)-hydroxyhexanoyl-[ACP] + NADP(+)</text>
        <dbReference type="Rhea" id="RHEA:41824"/>
        <dbReference type="Rhea" id="RHEA-COMP:9629"/>
        <dbReference type="Rhea" id="RHEA-COMP:9630"/>
        <dbReference type="ChEBI" id="CHEBI:15378"/>
        <dbReference type="ChEBI" id="CHEBI:57783"/>
        <dbReference type="ChEBI" id="CHEBI:58349"/>
        <dbReference type="ChEBI" id="CHEBI:78456"/>
        <dbReference type="ChEBI" id="CHEBI:78457"/>
    </reaction>
    <physiologicalReaction direction="left-to-right" evidence="50">
        <dbReference type="Rhea" id="RHEA:41825"/>
    </physiologicalReaction>
</comment>
<comment type="catalytic activity">
    <reaction evidence="53">
        <text>hexadecanoyl-[ACP] + H2O = hexadecanoate + holo-[ACP] + H(+)</text>
        <dbReference type="Rhea" id="RHEA:41932"/>
        <dbReference type="Rhea" id="RHEA-COMP:9652"/>
        <dbReference type="Rhea" id="RHEA-COMP:9685"/>
        <dbReference type="ChEBI" id="CHEBI:7896"/>
        <dbReference type="ChEBI" id="CHEBI:15377"/>
        <dbReference type="ChEBI" id="CHEBI:15378"/>
        <dbReference type="ChEBI" id="CHEBI:64479"/>
        <dbReference type="ChEBI" id="CHEBI:78483"/>
        <dbReference type="EC" id="3.1.2.14"/>
    </reaction>
    <physiologicalReaction direction="left-to-right" evidence="53">
        <dbReference type="Rhea" id="RHEA:41933"/>
    </physiologicalReaction>
</comment>
<comment type="catalytic activity">
    <reaction evidence="30">
        <text>(3R)-hydroxyhexadecanoyl-[ACP] = (2E)-hexadecenoyl-[ACP] + H2O</text>
        <dbReference type="Rhea" id="RHEA:41908"/>
        <dbReference type="Rhea" id="RHEA-COMP:9650"/>
        <dbReference type="Rhea" id="RHEA-COMP:9651"/>
        <dbReference type="ChEBI" id="CHEBI:15377"/>
        <dbReference type="ChEBI" id="CHEBI:78480"/>
        <dbReference type="ChEBI" id="CHEBI:78481"/>
    </reaction>
    <physiologicalReaction direction="left-to-right" evidence="30">
        <dbReference type="Rhea" id="RHEA:41909"/>
    </physiologicalReaction>
</comment>
<dbReference type="InterPro" id="IPR001031">
    <property type="entry name" value="Thioesterase"/>
</dbReference>
<keyword evidence="20" id="KW-0443">Lipid metabolism</keyword>
<evidence type="ECO:0000256" key="13">
    <source>
        <dbReference type="ARBA" id="ARBA00022801"/>
    </source>
</evidence>
<reference evidence="68" key="2">
    <citation type="submission" date="2015-02" db="UniProtKB">
        <authorList>
            <consortium name="EnsemblMetazoa"/>
        </authorList>
    </citation>
    <scope>IDENTIFICATION</scope>
</reference>